<evidence type="ECO:0000313" key="3">
    <source>
        <dbReference type="EMBL" id="MFD2310530.1"/>
    </source>
</evidence>
<proteinExistence type="predicted"/>
<evidence type="ECO:0000259" key="2">
    <source>
        <dbReference type="Pfam" id="PF00561"/>
    </source>
</evidence>
<dbReference type="InterPro" id="IPR029058">
    <property type="entry name" value="AB_hydrolase_fold"/>
</dbReference>
<dbReference type="RefSeq" id="WP_265722886.1">
    <property type="nucleotide sequence ID" value="NZ_JAPIVK010000031.1"/>
</dbReference>
<dbReference type="SUPFAM" id="SSF53474">
    <property type="entry name" value="alpha/beta-Hydrolases"/>
    <property type="match status" value="1"/>
</dbReference>
<organism evidence="3 4">
    <name type="scientific">Microbulbifer halophilus</name>
    <dbReference type="NCBI Taxonomy" id="453963"/>
    <lineage>
        <taxon>Bacteria</taxon>
        <taxon>Pseudomonadati</taxon>
        <taxon>Pseudomonadota</taxon>
        <taxon>Gammaproteobacteria</taxon>
        <taxon>Cellvibrionales</taxon>
        <taxon>Microbulbiferaceae</taxon>
        <taxon>Microbulbifer</taxon>
    </lineage>
</organism>
<feature type="domain" description="AB hydrolase-1" evidence="2">
    <location>
        <begin position="48"/>
        <end position="300"/>
    </location>
</feature>
<evidence type="ECO:0000256" key="1">
    <source>
        <dbReference type="ARBA" id="ARBA00022801"/>
    </source>
</evidence>
<protein>
    <submittedName>
        <fullName evidence="3">Alpha/beta fold hydrolase</fullName>
    </submittedName>
</protein>
<sequence>MTEQIQQNAHATGPLPVFNPGSFWNHFSRNYAILDDIRLHYVEGGAGNPILLIPGWPQSWYTWRHVMHTLVETGHRVIAVDPRGIGDSDKPRDGYDLATVARDLHRFAGHLGLTGNGTLNVAGHDIGAWIGYAWAADWPGDIRRLALYDAALPGISPAGPGGIPDETINVRTWHFGFNRLDDLPELLISGRERLYLDWLFRSKARNPAAITPTDLDEYTSIFSAPGAMRAAFAYYRTLFNAGGLEQNRLRADKKLSIPVMAWGADGGVGNRLYTTMRDVANRVQGGVIKQCGHFPPEEAPDTVAGQLADFFGD</sequence>
<dbReference type="Gene3D" id="3.40.50.1820">
    <property type="entry name" value="alpha/beta hydrolase"/>
    <property type="match status" value="1"/>
</dbReference>
<dbReference type="GO" id="GO:0016787">
    <property type="term" value="F:hydrolase activity"/>
    <property type="evidence" value="ECO:0007669"/>
    <property type="project" value="UniProtKB-KW"/>
</dbReference>
<keyword evidence="4" id="KW-1185">Reference proteome</keyword>
<dbReference type="PRINTS" id="PR00412">
    <property type="entry name" value="EPOXHYDRLASE"/>
</dbReference>
<accession>A0ABW5ED58</accession>
<dbReference type="EMBL" id="JBHUJD010000009">
    <property type="protein sequence ID" value="MFD2310530.1"/>
    <property type="molecule type" value="Genomic_DNA"/>
</dbReference>
<evidence type="ECO:0000313" key="4">
    <source>
        <dbReference type="Proteomes" id="UP001597425"/>
    </source>
</evidence>
<keyword evidence="1 3" id="KW-0378">Hydrolase</keyword>
<gene>
    <name evidence="3" type="ORF">ACFSKX_08895</name>
</gene>
<reference evidence="4" key="1">
    <citation type="journal article" date="2019" name="Int. J. Syst. Evol. Microbiol.">
        <title>The Global Catalogue of Microorganisms (GCM) 10K type strain sequencing project: providing services to taxonomists for standard genome sequencing and annotation.</title>
        <authorList>
            <consortium name="The Broad Institute Genomics Platform"/>
            <consortium name="The Broad Institute Genome Sequencing Center for Infectious Disease"/>
            <person name="Wu L."/>
            <person name="Ma J."/>
        </authorList>
    </citation>
    <scope>NUCLEOTIDE SEQUENCE [LARGE SCALE GENOMIC DNA]</scope>
    <source>
        <strain evidence="4">KCTC 12848</strain>
    </source>
</reference>
<dbReference type="Proteomes" id="UP001597425">
    <property type="component" value="Unassembled WGS sequence"/>
</dbReference>
<dbReference type="PANTHER" id="PTHR43329">
    <property type="entry name" value="EPOXIDE HYDROLASE"/>
    <property type="match status" value="1"/>
</dbReference>
<dbReference type="Pfam" id="PF00561">
    <property type="entry name" value="Abhydrolase_1"/>
    <property type="match status" value="1"/>
</dbReference>
<name>A0ABW5ED58_9GAMM</name>
<dbReference type="InterPro" id="IPR000073">
    <property type="entry name" value="AB_hydrolase_1"/>
</dbReference>
<dbReference type="InterPro" id="IPR000639">
    <property type="entry name" value="Epox_hydrolase-like"/>
</dbReference>
<comment type="caution">
    <text evidence="3">The sequence shown here is derived from an EMBL/GenBank/DDBJ whole genome shotgun (WGS) entry which is preliminary data.</text>
</comment>